<dbReference type="GO" id="GO:0045292">
    <property type="term" value="P:mRNA cis splicing, via spliceosome"/>
    <property type="evidence" value="ECO:0007669"/>
    <property type="project" value="InterPro"/>
</dbReference>
<evidence type="ECO:0000256" key="6">
    <source>
        <dbReference type="ARBA" id="ARBA00023242"/>
    </source>
</evidence>
<dbReference type="EMBL" id="BLZA01000011">
    <property type="protein sequence ID" value="GHJ85400.1"/>
    <property type="molecule type" value="Genomic_DNA"/>
</dbReference>
<protein>
    <recommendedName>
        <fullName evidence="8">Nuclear cap-binding protein subunit 2</fullName>
    </recommendedName>
    <alternativeName>
        <fullName evidence="8">20 kDa nuclear cap-binding protein</fullName>
    </alternativeName>
</protein>
<dbReference type="PROSITE" id="PS50102">
    <property type="entry name" value="RRM"/>
    <property type="match status" value="1"/>
</dbReference>
<dbReference type="OrthoDB" id="201398at2759"/>
<reference evidence="11" key="1">
    <citation type="submission" date="2020-07" db="EMBL/GenBank/DDBJ databases">
        <title>Draft Genome Sequence of a Deep-Sea Yeast, Naganishia (Cryptococcus) liquefaciens strain N6.</title>
        <authorList>
            <person name="Han Y.W."/>
            <person name="Kajitani R."/>
            <person name="Morimoto H."/>
            <person name="Parhat M."/>
            <person name="Tsubouchi H."/>
            <person name="Bakenova O."/>
            <person name="Ogata M."/>
            <person name="Argunhan B."/>
            <person name="Aoki R."/>
            <person name="Kajiwara S."/>
            <person name="Itoh T."/>
            <person name="Iwasaki H."/>
        </authorList>
    </citation>
    <scope>NUCLEOTIDE SEQUENCE</scope>
    <source>
        <strain evidence="11">N6</strain>
    </source>
</reference>
<comment type="similarity">
    <text evidence="2 8">Belongs to the RRM NCBP2 family.</text>
</comment>
<dbReference type="PANTHER" id="PTHR18847:SF0">
    <property type="entry name" value="NUCLEAR CAP-BINDING PROTEIN SUBUNIT 2"/>
    <property type="match status" value="1"/>
</dbReference>
<sequence>MRPSSVQQILIDFRWTFHNSHSTVWWVRFPQRKINSGSGLSQTRKGELIMSHVVERLDHPSSYKDNQARESREEREAKLANSTTLYVGNLSFYTTEAQIYELFSQCADPIEGGGIKRIIMGLDRHTKTPCGFAFVEYYLHSEALASMRYISGTKLDERVIRCDLDPGYIEGRQFGRGKSGGQVRDEYREEYDGGRGGWGHDVLRRQSQAERRLQGHYDTYASEAGGLGMAGADVPAGEGYERDNRKRGRDEDEDDDERIAPQLRGERDEEDEE</sequence>
<feature type="domain" description="RRM" evidence="10">
    <location>
        <begin position="83"/>
        <end position="167"/>
    </location>
</feature>
<feature type="compositionally biased region" description="Basic and acidic residues" evidence="9">
    <location>
        <begin position="239"/>
        <end position="250"/>
    </location>
</feature>
<dbReference type="AlphaFoldDB" id="A0A8H3TQK9"/>
<evidence type="ECO:0000256" key="5">
    <source>
        <dbReference type="ARBA" id="ARBA00023187"/>
    </source>
</evidence>
<dbReference type="InterPro" id="IPR034148">
    <property type="entry name" value="NCBP2_RRM"/>
</dbReference>
<dbReference type="CDD" id="cd12240">
    <property type="entry name" value="RRM_NCBP2"/>
    <property type="match status" value="1"/>
</dbReference>
<evidence type="ECO:0000256" key="7">
    <source>
        <dbReference type="PROSITE-ProRule" id="PRU00176"/>
    </source>
</evidence>
<comment type="caution">
    <text evidence="11">The sequence shown here is derived from an EMBL/GenBank/DDBJ whole genome shotgun (WGS) entry which is preliminary data.</text>
</comment>
<keyword evidence="6 8" id="KW-0539">Nucleus</keyword>
<dbReference type="SMART" id="SM00360">
    <property type="entry name" value="RRM"/>
    <property type="match status" value="1"/>
</dbReference>
<evidence type="ECO:0000256" key="1">
    <source>
        <dbReference type="ARBA" id="ARBA00004123"/>
    </source>
</evidence>
<dbReference type="PANTHER" id="PTHR18847">
    <property type="entry name" value="20 KD NUCLEAR CAP BINDING PROTEIN"/>
    <property type="match status" value="1"/>
</dbReference>
<keyword evidence="3 8" id="KW-0507">mRNA processing</keyword>
<dbReference type="GO" id="GO:0005634">
    <property type="term" value="C:nucleus"/>
    <property type="evidence" value="ECO:0007669"/>
    <property type="project" value="UniProtKB-SubCell"/>
</dbReference>
<evidence type="ECO:0000256" key="4">
    <source>
        <dbReference type="ARBA" id="ARBA00022884"/>
    </source>
</evidence>
<dbReference type="SUPFAM" id="SSF54928">
    <property type="entry name" value="RNA-binding domain, RBD"/>
    <property type="match status" value="1"/>
</dbReference>
<dbReference type="GO" id="GO:0005846">
    <property type="term" value="C:nuclear cap binding complex"/>
    <property type="evidence" value="ECO:0007669"/>
    <property type="project" value="InterPro"/>
</dbReference>
<name>A0A8H3TQK9_9TREE</name>
<dbReference type="InterPro" id="IPR012677">
    <property type="entry name" value="Nucleotide-bd_a/b_plait_sf"/>
</dbReference>
<keyword evidence="5 8" id="KW-0508">mRNA splicing</keyword>
<evidence type="ECO:0000259" key="10">
    <source>
        <dbReference type="PROSITE" id="PS50102"/>
    </source>
</evidence>
<comment type="subcellular location">
    <subcellularLocation>
        <location evidence="1 8">Nucleus</location>
    </subcellularLocation>
</comment>
<organism evidence="11 12">
    <name type="scientific">Naganishia liquefaciens</name>
    <dbReference type="NCBI Taxonomy" id="104408"/>
    <lineage>
        <taxon>Eukaryota</taxon>
        <taxon>Fungi</taxon>
        <taxon>Dikarya</taxon>
        <taxon>Basidiomycota</taxon>
        <taxon>Agaricomycotina</taxon>
        <taxon>Tremellomycetes</taxon>
        <taxon>Filobasidiales</taxon>
        <taxon>Filobasidiaceae</taxon>
        <taxon>Naganishia</taxon>
    </lineage>
</organism>
<dbReference type="Pfam" id="PF00076">
    <property type="entry name" value="RRM_1"/>
    <property type="match status" value="1"/>
</dbReference>
<dbReference type="GO" id="GO:0000339">
    <property type="term" value="F:RNA cap binding"/>
    <property type="evidence" value="ECO:0007669"/>
    <property type="project" value="InterPro"/>
</dbReference>
<keyword evidence="12" id="KW-1185">Reference proteome</keyword>
<feature type="region of interest" description="Disordered" evidence="9">
    <location>
        <begin position="222"/>
        <end position="273"/>
    </location>
</feature>
<evidence type="ECO:0000313" key="11">
    <source>
        <dbReference type="EMBL" id="GHJ85400.1"/>
    </source>
</evidence>
<dbReference type="InterPro" id="IPR035979">
    <property type="entry name" value="RBD_domain_sf"/>
</dbReference>
<dbReference type="InterPro" id="IPR000504">
    <property type="entry name" value="RRM_dom"/>
</dbReference>
<proteinExistence type="inferred from homology"/>
<keyword evidence="4 7" id="KW-0694">RNA-binding</keyword>
<dbReference type="InterPro" id="IPR027157">
    <property type="entry name" value="NCBP2"/>
</dbReference>
<accession>A0A8H3TQK9</accession>
<evidence type="ECO:0000313" key="12">
    <source>
        <dbReference type="Proteomes" id="UP000620104"/>
    </source>
</evidence>
<evidence type="ECO:0000256" key="9">
    <source>
        <dbReference type="SAM" id="MobiDB-lite"/>
    </source>
</evidence>
<evidence type="ECO:0000256" key="3">
    <source>
        <dbReference type="ARBA" id="ARBA00022664"/>
    </source>
</evidence>
<dbReference type="FunFam" id="3.30.70.330:FF:000399">
    <property type="entry name" value="Nuclear cap-binding protein subunit 2"/>
    <property type="match status" value="1"/>
</dbReference>
<evidence type="ECO:0000256" key="8">
    <source>
        <dbReference type="RuleBase" id="RU364036"/>
    </source>
</evidence>
<evidence type="ECO:0000256" key="2">
    <source>
        <dbReference type="ARBA" id="ARBA00010725"/>
    </source>
</evidence>
<dbReference type="Proteomes" id="UP000620104">
    <property type="component" value="Unassembled WGS sequence"/>
</dbReference>
<dbReference type="Gene3D" id="3.30.70.330">
    <property type="match status" value="1"/>
</dbReference>
<gene>
    <name evidence="11" type="ORF">NliqN6_1802</name>
</gene>